<keyword evidence="2" id="KW-0812">Transmembrane</keyword>
<organism evidence="3">
    <name type="scientific">Magallana gigas</name>
    <name type="common">Pacific oyster</name>
    <name type="synonym">Crassostrea gigas</name>
    <dbReference type="NCBI Taxonomy" id="29159"/>
    <lineage>
        <taxon>Eukaryota</taxon>
        <taxon>Metazoa</taxon>
        <taxon>Spiralia</taxon>
        <taxon>Lophotrochozoa</taxon>
        <taxon>Mollusca</taxon>
        <taxon>Bivalvia</taxon>
        <taxon>Autobranchia</taxon>
        <taxon>Pteriomorphia</taxon>
        <taxon>Ostreida</taxon>
        <taxon>Ostreoidea</taxon>
        <taxon>Ostreidae</taxon>
        <taxon>Magallana</taxon>
    </lineage>
</organism>
<dbReference type="HOGENOM" id="CLU_980893_0_0_1"/>
<reference evidence="3" key="1">
    <citation type="journal article" date="2012" name="Nature">
        <title>The oyster genome reveals stress adaptation and complexity of shell formation.</title>
        <authorList>
            <person name="Zhang G."/>
            <person name="Fang X."/>
            <person name="Guo X."/>
            <person name="Li L."/>
            <person name="Luo R."/>
            <person name="Xu F."/>
            <person name="Yang P."/>
            <person name="Zhang L."/>
            <person name="Wang X."/>
            <person name="Qi H."/>
            <person name="Xiong Z."/>
            <person name="Que H."/>
            <person name="Xie Y."/>
            <person name="Holland P.W."/>
            <person name="Paps J."/>
            <person name="Zhu Y."/>
            <person name="Wu F."/>
            <person name="Chen Y."/>
            <person name="Wang J."/>
            <person name="Peng C."/>
            <person name="Meng J."/>
            <person name="Yang L."/>
            <person name="Liu J."/>
            <person name="Wen B."/>
            <person name="Zhang N."/>
            <person name="Huang Z."/>
            <person name="Zhu Q."/>
            <person name="Feng Y."/>
            <person name="Mount A."/>
            <person name="Hedgecock D."/>
            <person name="Xu Z."/>
            <person name="Liu Y."/>
            <person name="Domazet-Loso T."/>
            <person name="Du Y."/>
            <person name="Sun X."/>
            <person name="Zhang S."/>
            <person name="Liu B."/>
            <person name="Cheng P."/>
            <person name="Jiang X."/>
            <person name="Li J."/>
            <person name="Fan D."/>
            <person name="Wang W."/>
            <person name="Fu W."/>
            <person name="Wang T."/>
            <person name="Wang B."/>
            <person name="Zhang J."/>
            <person name="Peng Z."/>
            <person name="Li Y."/>
            <person name="Li N."/>
            <person name="Wang J."/>
            <person name="Chen M."/>
            <person name="He Y."/>
            <person name="Tan F."/>
            <person name="Song X."/>
            <person name="Zheng Q."/>
            <person name="Huang R."/>
            <person name="Yang H."/>
            <person name="Du X."/>
            <person name="Chen L."/>
            <person name="Yang M."/>
            <person name="Gaffney P.M."/>
            <person name="Wang S."/>
            <person name="Luo L."/>
            <person name="She Z."/>
            <person name="Ming Y."/>
            <person name="Huang W."/>
            <person name="Zhang S."/>
            <person name="Huang B."/>
            <person name="Zhang Y."/>
            <person name="Qu T."/>
            <person name="Ni P."/>
            <person name="Miao G."/>
            <person name="Wang J."/>
            <person name="Wang Q."/>
            <person name="Steinberg C.E."/>
            <person name="Wang H."/>
            <person name="Li N."/>
            <person name="Qian L."/>
            <person name="Zhang G."/>
            <person name="Li Y."/>
            <person name="Yang H."/>
            <person name="Liu X."/>
            <person name="Wang J."/>
            <person name="Yin Y."/>
            <person name="Wang J."/>
        </authorList>
    </citation>
    <scope>NUCLEOTIDE SEQUENCE [LARGE SCALE GENOMIC DNA]</scope>
    <source>
        <strain evidence="3">05x7-T-G4-1.051#20</strain>
    </source>
</reference>
<dbReference type="InParanoid" id="K1PNY6"/>
<feature type="region of interest" description="Disordered" evidence="1">
    <location>
        <begin position="1"/>
        <end position="26"/>
    </location>
</feature>
<keyword evidence="2" id="KW-0472">Membrane</keyword>
<name>K1PNY6_MAGGI</name>
<evidence type="ECO:0000256" key="2">
    <source>
        <dbReference type="SAM" id="Phobius"/>
    </source>
</evidence>
<proteinExistence type="predicted"/>
<protein>
    <submittedName>
        <fullName evidence="3">Uncharacterized protein</fullName>
    </submittedName>
</protein>
<accession>K1PNY6</accession>
<sequence>MSGRIDAQMLDQEKSEEEEQKEPLRVEIDKDQKKTTVDICTLNKDAEKRKVHTDKINIVMFDQQGLKSCCVFMRKKNCSNCEVCKFIALILSVFTNVVLIVFIVYVALYDRPYDDPSGKLSLISSPQKLIQNEEGHRPHSVCMKCKIGDQKLQRQLHTVSGLSSDDLCCKEDFTSIKILTTLIASERKRQKTEDYLFLYFPSYVNNGKPRRNSKDALKTVLKSDSLVSYPGNKIIVEKTGTYVIFIALTQTSIRQGDNAEDAVHKVMKEEQLPVLVLPVNCKLI</sequence>
<evidence type="ECO:0000256" key="1">
    <source>
        <dbReference type="SAM" id="MobiDB-lite"/>
    </source>
</evidence>
<dbReference type="AlphaFoldDB" id="K1PNY6"/>
<keyword evidence="2" id="KW-1133">Transmembrane helix</keyword>
<feature type="transmembrane region" description="Helical" evidence="2">
    <location>
        <begin position="83"/>
        <end position="108"/>
    </location>
</feature>
<evidence type="ECO:0000313" key="3">
    <source>
        <dbReference type="EMBL" id="EKC20549.1"/>
    </source>
</evidence>
<gene>
    <name evidence="3" type="ORF">CGI_10005824</name>
</gene>
<dbReference type="EMBL" id="JH818904">
    <property type="protein sequence ID" value="EKC20549.1"/>
    <property type="molecule type" value="Genomic_DNA"/>
</dbReference>